<protein>
    <submittedName>
        <fullName evidence="1">Uncharacterized protein</fullName>
    </submittedName>
</protein>
<dbReference type="HOGENOM" id="CLU_188930_0_0_4"/>
<reference evidence="1 2" key="1">
    <citation type="journal article" date="2004" name="Proc. Natl. Acad. Sci. U.S.A.">
        <title>Structural flexibility in the Burkholderia mallei genome.</title>
        <authorList>
            <person name="Nierman W.C."/>
            <person name="DeShazer D."/>
            <person name="Kim H.S."/>
            <person name="Tettelin H."/>
            <person name="Nelson K.E."/>
            <person name="Feldblyum T."/>
            <person name="Ulrich R.L."/>
            <person name="Ronning C.M."/>
            <person name="Brinkac L.M."/>
            <person name="Daugherty S.C."/>
            <person name="Davidsen T.D."/>
            <person name="Deboy R.T."/>
            <person name="Dimitrov G."/>
            <person name="Dodson R.J."/>
            <person name="Durkin A.S."/>
            <person name="Gwinn M.L."/>
            <person name="Haft D.H."/>
            <person name="Khouri H."/>
            <person name="Kolonay J.F."/>
            <person name="Madupu R."/>
            <person name="Mohammoud Y."/>
            <person name="Nelson W.C."/>
            <person name="Radune D."/>
            <person name="Romero C.M."/>
            <person name="Sarria S."/>
            <person name="Selengut J."/>
            <person name="Shamblin C."/>
            <person name="Sullivan S.A."/>
            <person name="White O."/>
            <person name="Yu Y."/>
            <person name="Zafar N."/>
            <person name="Zhou L."/>
            <person name="Fraser C.M."/>
        </authorList>
    </citation>
    <scope>NUCLEOTIDE SEQUENCE [LARGE SCALE GENOMIC DNA]</scope>
    <source>
        <strain evidence="1 2">ATCC 23344</strain>
    </source>
</reference>
<gene>
    <name evidence="1" type="ordered locus">BMAA1575</name>
</gene>
<evidence type="ECO:0000313" key="1">
    <source>
        <dbReference type="EMBL" id="AAU45801.1"/>
    </source>
</evidence>
<keyword evidence="2" id="KW-1185">Reference proteome</keyword>
<dbReference type="KEGG" id="bma:BMAA1575"/>
<dbReference type="EMBL" id="CP000011">
    <property type="protein sequence ID" value="AAU45801.1"/>
    <property type="molecule type" value="Genomic_DNA"/>
</dbReference>
<organism evidence="1 2">
    <name type="scientific">Burkholderia mallei (strain ATCC 23344)</name>
    <dbReference type="NCBI Taxonomy" id="243160"/>
    <lineage>
        <taxon>Bacteria</taxon>
        <taxon>Pseudomonadati</taxon>
        <taxon>Pseudomonadota</taxon>
        <taxon>Betaproteobacteria</taxon>
        <taxon>Burkholderiales</taxon>
        <taxon>Burkholderiaceae</taxon>
        <taxon>Burkholderia</taxon>
        <taxon>pseudomallei group</taxon>
    </lineage>
</organism>
<dbReference type="PATRIC" id="fig|243160.12.peg.5157"/>
<dbReference type="GeneID" id="92975788"/>
<sequence>MTLKLSANNIKCNNDCKSGVRIIEIHLAMAFDIFIPALRVFFAVCNDPIGKATGRGQIDTAIGILNRCCDAIGKFISFSSEPIFCADRE</sequence>
<dbReference type="Proteomes" id="UP000006693">
    <property type="component" value="Chromosome 2"/>
</dbReference>
<dbReference type="AlphaFoldDB" id="A0A0H2WAW8"/>
<name>A0A0H2WAW8_BURMA</name>
<evidence type="ECO:0000313" key="2">
    <source>
        <dbReference type="Proteomes" id="UP000006693"/>
    </source>
</evidence>
<accession>A0A0H2WAW8</accession>
<proteinExistence type="predicted"/>
<dbReference type="RefSeq" id="WP_004203163.1">
    <property type="nucleotide sequence ID" value="NC_006349.2"/>
</dbReference>